<dbReference type="InterPro" id="IPR029058">
    <property type="entry name" value="AB_hydrolase_fold"/>
</dbReference>
<dbReference type="InterPro" id="IPR052760">
    <property type="entry name" value="Mitochondrial_malonyltrans"/>
</dbReference>
<keyword evidence="3" id="KW-1185">Reference proteome</keyword>
<dbReference type="InterPro" id="IPR016035">
    <property type="entry name" value="Acyl_Trfase/lysoPLipase"/>
</dbReference>
<dbReference type="Gene3D" id="3.40.366.10">
    <property type="entry name" value="Malonyl-Coenzyme A Acyl Carrier Protein, domain 2"/>
    <property type="match status" value="1"/>
</dbReference>
<comment type="caution">
    <text evidence="2">The sequence shown here is derived from an EMBL/GenBank/DDBJ whole genome shotgun (WGS) entry which is preliminary data.</text>
</comment>
<dbReference type="InterPro" id="IPR016036">
    <property type="entry name" value="Malonyl_transacylase_ACP-bd"/>
</dbReference>
<dbReference type="InterPro" id="IPR014043">
    <property type="entry name" value="Acyl_transferase_dom"/>
</dbReference>
<evidence type="ECO:0000313" key="2">
    <source>
        <dbReference type="EMBL" id="OLP78475.1"/>
    </source>
</evidence>
<dbReference type="SUPFAM" id="SSF51905">
    <property type="entry name" value="FAD/NAD(P)-binding domain"/>
    <property type="match status" value="2"/>
</dbReference>
<evidence type="ECO:0000313" key="3">
    <source>
        <dbReference type="Proteomes" id="UP000186817"/>
    </source>
</evidence>
<dbReference type="PANTHER" id="PTHR47170">
    <property type="entry name" value="MALONYL-COA ACP TRANSACYLASE, ACP-BINDING"/>
    <property type="match status" value="1"/>
</dbReference>
<dbReference type="SUPFAM" id="SSF55048">
    <property type="entry name" value="Probable ACP-binding domain of malonyl-CoA ACP transacylase"/>
    <property type="match status" value="1"/>
</dbReference>
<sequence>MAEGSGEPEVVKAMKALIQRTKFVQETAGRMRVWCKERFTADRWLDENEREWYALDRLCRSRPWATNREKAFPYPFRDATRRMVKVEGDWVGGSRPDILPTEARRHGIDCQVISQINCCPHFPPEHRVLLFAPEFGSDRSFDVDMWSFIEPDDQVDLAVVCWQGWASFDVMLNQVLDKVLSFADGVNTVWFGQGMGGIVAYELLKLLEIQNIQTPNLPVALVVSDCPAPDKFSQMYRPYDEENWPGQLSQYSAARQKEIEEVVAMMKSYRFRHQAHRKLLVPVAACYHPGRSSFDAASVQAWADYSHEPGFTELDLGASEEQEWYLDGLGPALHPEPALLGTISRMCSEFSRWKDAEYPDIGPVEGPIPEEVDCVIVGAGIAGIYQAKVMNELGKSLVVFDRYHMIGGVWEFYGNEYSRVNTSEIGYRVLDKKGTWTRPNEDHTPRRDIMRDIYEIASNHAYGKIRCKTDVTKVEKQPDGTYLVQVKSLTGGAECVVKAKAVSFQVNRRIGKRRIVDWQDSEKFKGIICYGYGNEPKDIDFWNKRVLVIGAGAFAFENVRTSVEHGARHVTLLGRRDGTTCPKWIDMIAFLRPIDSSMQTNKAGNMISFEVWQKCYEDAGIRPPGCWSEGLLKPHNHTISVSDLAFIGGYHGLVDLRVGEIARIRQDGRGVCLKDGSEIDVDIIIKCTGFHLNDEVPQVVGSSKMQSYGLIDYNLNYQAEPLLDQGQFGSAKSTDTEAENPAMKEIIELYQTKEFVRGLELYRKIGLDEEPLKPQGNPFGSGQGGPIDFLSYYFAWLVDHPEEQAALLKHGGPPSQEMVKLWSSAIGQNNSTTLMRLICALAELEVDQKEASRTALLFPGQGSQYVGMLAKCKDKPKVQSMISRANAIVGYDLLEVCLQGPTEKLDETSVCQPAMFLAGMAALEVLRETRPEAAERPQAVAGLSLGEYCALCAAGVLEFDDALKLVMIRGTAMAEAAASSPQAMVSIAGLTEEVVAELCGRAKQAAPGEGEVCQIANVLFKKGFACAGTRPAVERLREAAEKEKAMQAKLIKTSGGFHTELMKPAQKTLDAALESIASRMKPPRCDVYMNATGQKVAAGTPPQEIMPLLSQQLCSRVLWEPSMQRMIDAGVEEFYEVGPGKQLKAMMKRIDQSAWSCTTNVEI</sequence>
<dbReference type="SUPFAM" id="SSF53474">
    <property type="entry name" value="alpha/beta-Hydrolases"/>
    <property type="match status" value="1"/>
</dbReference>
<name>A0A1Q9C6F9_SYMMI</name>
<dbReference type="InterPro" id="IPR036188">
    <property type="entry name" value="FAD/NAD-bd_sf"/>
</dbReference>
<gene>
    <name evidence="2" type="primary">Mcat</name>
    <name evidence="2" type="ORF">AK812_SmicGene41337</name>
</gene>
<organism evidence="2 3">
    <name type="scientific">Symbiodinium microadriaticum</name>
    <name type="common">Dinoflagellate</name>
    <name type="synonym">Zooxanthella microadriatica</name>
    <dbReference type="NCBI Taxonomy" id="2951"/>
    <lineage>
        <taxon>Eukaryota</taxon>
        <taxon>Sar</taxon>
        <taxon>Alveolata</taxon>
        <taxon>Dinophyceae</taxon>
        <taxon>Suessiales</taxon>
        <taxon>Symbiodiniaceae</taxon>
        <taxon>Symbiodinium</taxon>
    </lineage>
</organism>
<dbReference type="Gene3D" id="3.50.50.60">
    <property type="entry name" value="FAD/NAD(P)-binding domain"/>
    <property type="match status" value="1"/>
</dbReference>
<feature type="domain" description="Malonyl-CoA:ACP transacylase (MAT)" evidence="1">
    <location>
        <begin position="857"/>
        <end position="1160"/>
    </location>
</feature>
<dbReference type="OrthoDB" id="541883at2759"/>
<reference evidence="2 3" key="1">
    <citation type="submission" date="2016-02" db="EMBL/GenBank/DDBJ databases">
        <title>Genome analysis of coral dinoflagellate symbionts highlights evolutionary adaptations to a symbiotic lifestyle.</title>
        <authorList>
            <person name="Aranda M."/>
            <person name="Li Y."/>
            <person name="Liew Y.J."/>
            <person name="Baumgarten S."/>
            <person name="Simakov O."/>
            <person name="Wilson M."/>
            <person name="Piel J."/>
            <person name="Ashoor H."/>
            <person name="Bougouffa S."/>
            <person name="Bajic V.B."/>
            <person name="Ryu T."/>
            <person name="Ravasi T."/>
            <person name="Bayer T."/>
            <person name="Micklem G."/>
            <person name="Kim H."/>
            <person name="Bhak J."/>
            <person name="Lajeunesse T.C."/>
            <person name="Voolstra C.R."/>
        </authorList>
    </citation>
    <scope>NUCLEOTIDE SEQUENCE [LARGE SCALE GENOMIC DNA]</scope>
    <source>
        <strain evidence="2 3">CCMP2467</strain>
    </source>
</reference>
<evidence type="ECO:0000259" key="1">
    <source>
        <dbReference type="SMART" id="SM00827"/>
    </source>
</evidence>
<dbReference type="Proteomes" id="UP000186817">
    <property type="component" value="Unassembled WGS sequence"/>
</dbReference>
<dbReference type="OMA" id="WADYSHE"/>
<dbReference type="SMART" id="SM00827">
    <property type="entry name" value="PKS_AT"/>
    <property type="match status" value="1"/>
</dbReference>
<proteinExistence type="predicted"/>
<dbReference type="Gene3D" id="3.40.50.1820">
    <property type="entry name" value="alpha/beta hydrolase"/>
    <property type="match status" value="1"/>
</dbReference>
<protein>
    <submittedName>
        <fullName evidence="2">Malonyl-CoA-acyl carrier protein transacylase, mitochondrial</fullName>
    </submittedName>
</protein>
<dbReference type="InterPro" id="IPR001227">
    <property type="entry name" value="Ac_transferase_dom_sf"/>
</dbReference>
<dbReference type="SUPFAM" id="SSF52151">
    <property type="entry name" value="FabD/lysophospholipase-like"/>
    <property type="match status" value="1"/>
</dbReference>
<dbReference type="Gene3D" id="3.30.70.250">
    <property type="entry name" value="Malonyl-CoA ACP transacylase, ACP-binding"/>
    <property type="match status" value="1"/>
</dbReference>
<dbReference type="PANTHER" id="PTHR47170:SF2">
    <property type="entry name" value="MALONYL-COA:ACP TRANSACYLASE (MAT) DOMAIN-CONTAINING PROTEIN"/>
    <property type="match status" value="1"/>
</dbReference>
<dbReference type="AlphaFoldDB" id="A0A1Q9C6F9"/>
<dbReference type="EMBL" id="LSRX01001606">
    <property type="protein sequence ID" value="OLP78475.1"/>
    <property type="molecule type" value="Genomic_DNA"/>
</dbReference>
<dbReference type="GO" id="GO:0016740">
    <property type="term" value="F:transferase activity"/>
    <property type="evidence" value="ECO:0007669"/>
    <property type="project" value="InterPro"/>
</dbReference>
<accession>A0A1Q9C6F9</accession>
<dbReference type="Pfam" id="PF00698">
    <property type="entry name" value="Acyl_transf_1"/>
    <property type="match status" value="1"/>
</dbReference>